<dbReference type="STRING" id="4846.A0A367JXN0"/>
<gene>
    <name evidence="11" type="primary">TKL1_1</name>
    <name evidence="11" type="ORF">CU098_001061</name>
</gene>
<comment type="cofactor">
    <cofactor evidence="1">
        <name>Mg(2+)</name>
        <dbReference type="ChEBI" id="CHEBI:18420"/>
    </cofactor>
</comment>
<name>A0A367JXN0_RHIST</name>
<dbReference type="EC" id="2.2.1.1" evidence="5"/>
<comment type="caution">
    <text evidence="11">The sequence shown here is derived from an EMBL/GenBank/DDBJ whole genome shotgun (WGS) entry which is preliminary data.</text>
</comment>
<evidence type="ECO:0000259" key="10">
    <source>
        <dbReference type="Pfam" id="PF22613"/>
    </source>
</evidence>
<feature type="domain" description="Transketolase-like C-terminal" evidence="10">
    <location>
        <begin position="50"/>
        <end position="156"/>
    </location>
</feature>
<dbReference type="SUPFAM" id="SSF52922">
    <property type="entry name" value="TK C-terminal domain-like"/>
    <property type="match status" value="1"/>
</dbReference>
<sequence>MLTIRPADGNEVSGAYWVALTNLTRPSVIALSRQGLPQLEGSAPEKVLKGAYVLKPVKDPKAVLVATGSEVSLAVESAQKLADKGITVQVVSMPCSELFDEQSQEYKLEVFPLNVPVISIECLATFGWERYAHASIGMRTFGSSAKAEDLFKKFKFVPEHVVEKTESVIEHFKKLGYVPQTNVQL</sequence>
<keyword evidence="8" id="KW-0460">Magnesium</keyword>
<reference evidence="11 12" key="1">
    <citation type="journal article" date="2018" name="G3 (Bethesda)">
        <title>Phylogenetic and Phylogenomic Definition of Rhizopus Species.</title>
        <authorList>
            <person name="Gryganskyi A.P."/>
            <person name="Golan J."/>
            <person name="Dolatabadi S."/>
            <person name="Mondo S."/>
            <person name="Robb S."/>
            <person name="Idnurm A."/>
            <person name="Muszewska A."/>
            <person name="Steczkiewicz K."/>
            <person name="Masonjones S."/>
            <person name="Liao H.L."/>
            <person name="Gajdeczka M.T."/>
            <person name="Anike F."/>
            <person name="Vuek A."/>
            <person name="Anishchenko I.M."/>
            <person name="Voigt K."/>
            <person name="de Hoog G.S."/>
            <person name="Smith M.E."/>
            <person name="Heitman J."/>
            <person name="Vilgalys R."/>
            <person name="Stajich J.E."/>
        </authorList>
    </citation>
    <scope>NUCLEOTIDE SEQUENCE [LARGE SCALE GENOMIC DNA]</scope>
    <source>
        <strain evidence="11 12">LSU 92-RS-03</strain>
    </source>
</reference>
<organism evidence="11 12">
    <name type="scientific">Rhizopus stolonifer</name>
    <name type="common">Rhizopus nigricans</name>
    <dbReference type="NCBI Taxonomy" id="4846"/>
    <lineage>
        <taxon>Eukaryota</taxon>
        <taxon>Fungi</taxon>
        <taxon>Fungi incertae sedis</taxon>
        <taxon>Mucoromycota</taxon>
        <taxon>Mucoromycotina</taxon>
        <taxon>Mucoromycetes</taxon>
        <taxon>Mucorales</taxon>
        <taxon>Mucorineae</taxon>
        <taxon>Rhizopodaceae</taxon>
        <taxon>Rhizopus</taxon>
    </lineage>
</organism>
<dbReference type="GO" id="GO:0005634">
    <property type="term" value="C:nucleus"/>
    <property type="evidence" value="ECO:0007669"/>
    <property type="project" value="TreeGrafter"/>
</dbReference>
<comment type="similarity">
    <text evidence="3">Belongs to the transketolase family.</text>
</comment>
<dbReference type="InterPro" id="IPR009014">
    <property type="entry name" value="Transketo_C/PFOR_II"/>
</dbReference>
<evidence type="ECO:0000256" key="9">
    <source>
        <dbReference type="ARBA" id="ARBA00023052"/>
    </source>
</evidence>
<dbReference type="InterPro" id="IPR055152">
    <property type="entry name" value="Transketolase-like_C_2"/>
</dbReference>
<evidence type="ECO:0000256" key="3">
    <source>
        <dbReference type="ARBA" id="ARBA00007131"/>
    </source>
</evidence>
<protein>
    <recommendedName>
        <fullName evidence="5">transketolase</fullName>
        <ecNumber evidence="5">2.2.1.1</ecNumber>
    </recommendedName>
</protein>
<dbReference type="PANTHER" id="PTHR43522">
    <property type="entry name" value="TRANSKETOLASE"/>
    <property type="match status" value="1"/>
</dbReference>
<comment type="subunit">
    <text evidence="4">Homodimer.</text>
</comment>
<dbReference type="Gene3D" id="3.40.50.920">
    <property type="match status" value="1"/>
</dbReference>
<evidence type="ECO:0000313" key="11">
    <source>
        <dbReference type="EMBL" id="RCH94645.1"/>
    </source>
</evidence>
<dbReference type="GO" id="GO:0046872">
    <property type="term" value="F:metal ion binding"/>
    <property type="evidence" value="ECO:0007669"/>
    <property type="project" value="UniProtKB-KW"/>
</dbReference>
<dbReference type="Gene3D" id="3.40.50.970">
    <property type="match status" value="1"/>
</dbReference>
<comment type="cofactor">
    <cofactor evidence="2">
        <name>thiamine diphosphate</name>
        <dbReference type="ChEBI" id="CHEBI:58937"/>
    </cofactor>
</comment>
<dbReference type="GO" id="GO:0006098">
    <property type="term" value="P:pentose-phosphate shunt"/>
    <property type="evidence" value="ECO:0007669"/>
    <property type="project" value="TreeGrafter"/>
</dbReference>
<keyword evidence="9" id="KW-0786">Thiamine pyrophosphate</keyword>
<dbReference type="OrthoDB" id="10267175at2759"/>
<evidence type="ECO:0000256" key="7">
    <source>
        <dbReference type="ARBA" id="ARBA00022723"/>
    </source>
</evidence>
<evidence type="ECO:0000256" key="5">
    <source>
        <dbReference type="ARBA" id="ARBA00013152"/>
    </source>
</evidence>
<dbReference type="GO" id="GO:0005829">
    <property type="term" value="C:cytosol"/>
    <property type="evidence" value="ECO:0007669"/>
    <property type="project" value="TreeGrafter"/>
</dbReference>
<dbReference type="SUPFAM" id="SSF52518">
    <property type="entry name" value="Thiamin diphosphate-binding fold (THDP-binding)"/>
    <property type="match status" value="1"/>
</dbReference>
<dbReference type="AlphaFoldDB" id="A0A367JXN0"/>
<evidence type="ECO:0000313" key="12">
    <source>
        <dbReference type="Proteomes" id="UP000253551"/>
    </source>
</evidence>
<dbReference type="Proteomes" id="UP000253551">
    <property type="component" value="Unassembled WGS sequence"/>
</dbReference>
<evidence type="ECO:0000256" key="6">
    <source>
        <dbReference type="ARBA" id="ARBA00022679"/>
    </source>
</evidence>
<proteinExistence type="inferred from homology"/>
<keyword evidence="7" id="KW-0479">Metal-binding</keyword>
<evidence type="ECO:0000256" key="1">
    <source>
        <dbReference type="ARBA" id="ARBA00001946"/>
    </source>
</evidence>
<dbReference type="GO" id="GO:0004802">
    <property type="term" value="F:transketolase activity"/>
    <property type="evidence" value="ECO:0007669"/>
    <property type="project" value="UniProtKB-EC"/>
</dbReference>
<dbReference type="InterPro" id="IPR033247">
    <property type="entry name" value="Transketolase_fam"/>
</dbReference>
<keyword evidence="6" id="KW-0808">Transferase</keyword>
<evidence type="ECO:0000256" key="2">
    <source>
        <dbReference type="ARBA" id="ARBA00001964"/>
    </source>
</evidence>
<dbReference type="FunFam" id="3.40.50.920:FF:000003">
    <property type="entry name" value="Transketolase"/>
    <property type="match status" value="1"/>
</dbReference>
<evidence type="ECO:0000256" key="8">
    <source>
        <dbReference type="ARBA" id="ARBA00022842"/>
    </source>
</evidence>
<dbReference type="Pfam" id="PF22613">
    <property type="entry name" value="Transketolase_C_1"/>
    <property type="match status" value="1"/>
</dbReference>
<dbReference type="PANTHER" id="PTHR43522:SF2">
    <property type="entry name" value="TRANSKETOLASE 1-RELATED"/>
    <property type="match status" value="1"/>
</dbReference>
<evidence type="ECO:0000256" key="4">
    <source>
        <dbReference type="ARBA" id="ARBA00011738"/>
    </source>
</evidence>
<accession>A0A367JXN0</accession>
<dbReference type="InterPro" id="IPR029061">
    <property type="entry name" value="THDP-binding"/>
</dbReference>
<keyword evidence="12" id="KW-1185">Reference proteome</keyword>
<dbReference type="EMBL" id="PJQM01002532">
    <property type="protein sequence ID" value="RCH94645.1"/>
    <property type="molecule type" value="Genomic_DNA"/>
</dbReference>